<comment type="function">
    <text evidence="1">Plays a role in synthesis, processing and/or stability of 23S rRNA.</text>
</comment>
<keyword evidence="4" id="KW-0690">Ribosome biogenesis</keyword>
<evidence type="ECO:0000256" key="3">
    <source>
        <dbReference type="ARBA" id="ARBA00015716"/>
    </source>
</evidence>
<comment type="caution">
    <text evidence="6">The sequence shown here is derived from an EMBL/GenBank/DDBJ whole genome shotgun (WGS) entry which is preliminary data.</text>
</comment>
<evidence type="ECO:0000313" key="7">
    <source>
        <dbReference type="Proteomes" id="UP000742786"/>
    </source>
</evidence>
<dbReference type="EMBL" id="CAJQUM010000001">
    <property type="protein sequence ID" value="CAG4883341.1"/>
    <property type="molecule type" value="Genomic_DNA"/>
</dbReference>
<keyword evidence="7" id="KW-1185">Reference proteome</keyword>
<name>A0A916J6J5_9PROT</name>
<evidence type="ECO:0000256" key="4">
    <source>
        <dbReference type="ARBA" id="ARBA00022517"/>
    </source>
</evidence>
<proteinExistence type="inferred from homology"/>
<evidence type="ECO:0000256" key="5">
    <source>
        <dbReference type="ARBA" id="ARBA00031841"/>
    </source>
</evidence>
<evidence type="ECO:0000256" key="2">
    <source>
        <dbReference type="ARBA" id="ARBA00010740"/>
    </source>
</evidence>
<sequence>MRMVIDGAEFARRGNRASGSVMVADLSRVAEYLANSAGMLDCVVQGACSDEGGRHLELHLTIGGELQLCCQRCLEAMRFPLRLDKRLWLVTPGAEWPEEMVEDEGFDVIEASGEMVVGSLIEDEILLALPISPRHEICGIPRKKESKQDASPFAVLRKLKID</sequence>
<dbReference type="GO" id="GO:0005829">
    <property type="term" value="C:cytosol"/>
    <property type="evidence" value="ECO:0007669"/>
    <property type="project" value="TreeGrafter"/>
</dbReference>
<dbReference type="GO" id="GO:0042254">
    <property type="term" value="P:ribosome biogenesis"/>
    <property type="evidence" value="ECO:0007669"/>
    <property type="project" value="UniProtKB-KW"/>
</dbReference>
<comment type="similarity">
    <text evidence="2">Belongs to the DUF177 domain family.</text>
</comment>
<dbReference type="AlphaFoldDB" id="A0A916J6J5"/>
<dbReference type="Proteomes" id="UP000742786">
    <property type="component" value="Unassembled WGS sequence"/>
</dbReference>
<evidence type="ECO:0000313" key="6">
    <source>
        <dbReference type="EMBL" id="CAG4883341.1"/>
    </source>
</evidence>
<organism evidence="6 7">
    <name type="scientific">Georgfuchsia toluolica</name>
    <dbReference type="NCBI Taxonomy" id="424218"/>
    <lineage>
        <taxon>Bacteria</taxon>
        <taxon>Pseudomonadati</taxon>
        <taxon>Pseudomonadota</taxon>
        <taxon>Betaproteobacteria</taxon>
        <taxon>Nitrosomonadales</taxon>
        <taxon>Sterolibacteriaceae</taxon>
        <taxon>Georgfuchsia</taxon>
    </lineage>
</organism>
<accession>A0A916J6J5</accession>
<reference evidence="6" key="1">
    <citation type="submission" date="2021-04" db="EMBL/GenBank/DDBJ databases">
        <authorList>
            <person name="Hornung B."/>
        </authorList>
    </citation>
    <scope>NUCLEOTIDE SEQUENCE</scope>
    <source>
        <strain evidence="6">G5G6</strain>
    </source>
</reference>
<protein>
    <recommendedName>
        <fullName evidence="3">Large ribosomal RNA subunit accumulation protein YceD</fullName>
    </recommendedName>
    <alternativeName>
        <fullName evidence="5">23S rRNA accumulation protein YceD</fullName>
    </alternativeName>
</protein>
<dbReference type="InterPro" id="IPR039255">
    <property type="entry name" value="YceD_bac"/>
</dbReference>
<evidence type="ECO:0000256" key="1">
    <source>
        <dbReference type="ARBA" id="ARBA00002868"/>
    </source>
</evidence>
<dbReference type="Pfam" id="PF02620">
    <property type="entry name" value="YceD"/>
    <property type="match status" value="1"/>
</dbReference>
<dbReference type="PANTHER" id="PTHR38099:SF1">
    <property type="entry name" value="LARGE RIBOSOMAL RNA SUBUNIT ACCUMULATION PROTEIN YCED"/>
    <property type="match status" value="1"/>
</dbReference>
<gene>
    <name evidence="6" type="ORF">GTOL_11223</name>
</gene>
<dbReference type="InterPro" id="IPR003772">
    <property type="entry name" value="YceD"/>
</dbReference>
<dbReference type="PANTHER" id="PTHR38099">
    <property type="entry name" value="LARGE RIBOSOMAL RNA SUBUNIT ACCUMULATION PROTEIN YCED"/>
    <property type="match status" value="1"/>
</dbReference>